<keyword evidence="1" id="KW-0479">Metal-binding</keyword>
<keyword evidence="7" id="KW-1185">Reference proteome</keyword>
<dbReference type="InterPro" id="IPR001965">
    <property type="entry name" value="Znf_PHD"/>
</dbReference>
<dbReference type="EMBL" id="OZ021737">
    <property type="protein sequence ID" value="CAK9317254.1"/>
    <property type="molecule type" value="Genomic_DNA"/>
</dbReference>
<feature type="domain" description="Zinc finger PHD-type" evidence="5">
    <location>
        <begin position="35"/>
        <end position="107"/>
    </location>
</feature>
<name>A0ABP0Y9X6_9ROSI</name>
<evidence type="ECO:0000256" key="3">
    <source>
        <dbReference type="ARBA" id="ARBA00022771"/>
    </source>
</evidence>
<dbReference type="InterPro" id="IPR053192">
    <property type="entry name" value="Vacuole_Formation_Reg"/>
</dbReference>
<evidence type="ECO:0000256" key="2">
    <source>
        <dbReference type="ARBA" id="ARBA00022737"/>
    </source>
</evidence>
<dbReference type="Proteomes" id="UP001642487">
    <property type="component" value="Chromosome 3"/>
</dbReference>
<sequence>MEAARGKQYDFMRNPHPHLLIFYRQGNPENVRPILCSICGESFRPPAFGCSKYDCNFNVHQSCIKLPSEIPSPFHSEIPNFNGDHPHSQTRNLTISDSNNFPCNRCGQDPYGSTYITSYGRFLMILDLPCAIALHLNPSSLINTTTPDGGELTRHFTHPHPLSLHLQTHPLPKITTIPICIVCKNPIESSSTYYYCPQSQPYCYSYTFHPECANLPRQILNPHHPHPLFLFALPWKFNTICVNCQNECTNFLYSCPSCWDSMNLHVYCVSSFKHQHEFQILHRKLREYECQLCFKSATNDFPWFCTICHQFAHKKCAIHQMSKHLREQFSIQPSSNKIKTINPNRISHFSHKQHMLTLCEPLPCPGEYRVCDGCMRCISTDLSQFYACRPCGFYLHRDCATLATRYDNPLLHLHELSMVYTPDFVFSCSVCLQYCHGFAYYCGECHYVIDIRCAAIKVPFTHSSHLHSLSDYNGNVKHKCKACGEDLKHKQSVGCEECNFYLDLRCAHLPTEVRNRFDEHPLILRFGNDPQIEGKEEYCCDICEEEREREEWFYHCGLCCFAAHPRCVVGDFPFLKSIKFEGHPHPLNWVLKRERLFDCSACEKHYDGNLGFECRRCKEFNVHAFGQCYQEQLTQGRITSIMPSLRCRSIPLYQDQLT</sequence>
<keyword evidence="2" id="KW-0677">Repeat</keyword>
<organism evidence="6 7">
    <name type="scientific">Citrullus colocynthis</name>
    <name type="common">colocynth</name>
    <dbReference type="NCBI Taxonomy" id="252529"/>
    <lineage>
        <taxon>Eukaryota</taxon>
        <taxon>Viridiplantae</taxon>
        <taxon>Streptophyta</taxon>
        <taxon>Embryophyta</taxon>
        <taxon>Tracheophyta</taxon>
        <taxon>Spermatophyta</taxon>
        <taxon>Magnoliopsida</taxon>
        <taxon>eudicotyledons</taxon>
        <taxon>Gunneridae</taxon>
        <taxon>Pentapetalae</taxon>
        <taxon>rosids</taxon>
        <taxon>fabids</taxon>
        <taxon>Cucurbitales</taxon>
        <taxon>Cucurbitaceae</taxon>
        <taxon>Benincaseae</taxon>
        <taxon>Citrullus</taxon>
    </lineage>
</organism>
<proteinExistence type="predicted"/>
<feature type="domain" description="Zinc finger PHD-type" evidence="5">
    <location>
        <begin position="539"/>
        <end position="618"/>
    </location>
</feature>
<feature type="domain" description="Zinc finger PHD-type" evidence="5">
    <location>
        <begin position="179"/>
        <end position="245"/>
    </location>
</feature>
<dbReference type="PROSITE" id="PS01359">
    <property type="entry name" value="ZF_PHD_1"/>
    <property type="match status" value="1"/>
</dbReference>
<evidence type="ECO:0000256" key="4">
    <source>
        <dbReference type="ARBA" id="ARBA00022833"/>
    </source>
</evidence>
<dbReference type="PANTHER" id="PTHR32410:SF216">
    <property type="entry name" value="PHORBOL-ESTER_DAG-TYPE DOMAIN-CONTAINING PROTEIN"/>
    <property type="match status" value="1"/>
</dbReference>
<gene>
    <name evidence="6" type="ORF">CITCOLO1_LOCUS9156</name>
</gene>
<evidence type="ECO:0000313" key="6">
    <source>
        <dbReference type="EMBL" id="CAK9317254.1"/>
    </source>
</evidence>
<evidence type="ECO:0000259" key="5">
    <source>
        <dbReference type="SMART" id="SM00249"/>
    </source>
</evidence>
<keyword evidence="4" id="KW-0862">Zinc</keyword>
<reference evidence="6 7" key="1">
    <citation type="submission" date="2024-03" db="EMBL/GenBank/DDBJ databases">
        <authorList>
            <person name="Gkanogiannis A."/>
            <person name="Becerra Lopez-Lavalle L."/>
        </authorList>
    </citation>
    <scope>NUCLEOTIDE SEQUENCE [LARGE SCALE GENOMIC DNA]</scope>
</reference>
<evidence type="ECO:0000313" key="7">
    <source>
        <dbReference type="Proteomes" id="UP001642487"/>
    </source>
</evidence>
<dbReference type="SUPFAM" id="SSF57889">
    <property type="entry name" value="Cysteine-rich domain"/>
    <property type="match status" value="4"/>
</dbReference>
<dbReference type="InterPro" id="IPR046349">
    <property type="entry name" value="C1-like_sf"/>
</dbReference>
<protein>
    <recommendedName>
        <fullName evidence="5">Zinc finger PHD-type domain-containing protein</fullName>
    </recommendedName>
</protein>
<dbReference type="Pfam" id="PF03107">
    <property type="entry name" value="C1_2"/>
    <property type="match status" value="3"/>
</dbReference>
<dbReference type="SMART" id="SM00249">
    <property type="entry name" value="PHD"/>
    <property type="match status" value="4"/>
</dbReference>
<dbReference type="InterPro" id="IPR004146">
    <property type="entry name" value="DC1"/>
</dbReference>
<keyword evidence="3" id="KW-0863">Zinc-finger</keyword>
<accession>A0ABP0Y9X6</accession>
<dbReference type="InterPro" id="IPR019786">
    <property type="entry name" value="Zinc_finger_PHD-type_CS"/>
</dbReference>
<evidence type="ECO:0000256" key="1">
    <source>
        <dbReference type="ARBA" id="ARBA00022723"/>
    </source>
</evidence>
<feature type="domain" description="Zinc finger PHD-type" evidence="5">
    <location>
        <begin position="373"/>
        <end position="432"/>
    </location>
</feature>
<dbReference type="PANTHER" id="PTHR32410">
    <property type="entry name" value="CYSTEINE/HISTIDINE-RICH C1 DOMAIN FAMILY PROTEIN"/>
    <property type="match status" value="1"/>
</dbReference>